<proteinExistence type="predicted"/>
<feature type="coiled-coil region" evidence="1">
    <location>
        <begin position="536"/>
        <end position="585"/>
    </location>
</feature>
<keyword evidence="1" id="KW-0175">Coiled coil</keyword>
<dbReference type="InterPro" id="IPR050730">
    <property type="entry name" value="UBX_domain-protein"/>
</dbReference>
<dbReference type="SUPFAM" id="SSF54236">
    <property type="entry name" value="Ubiquitin-like"/>
    <property type="match status" value="3"/>
</dbReference>
<dbReference type="CDD" id="cd22265">
    <property type="entry name" value="UDM1_RNF168"/>
    <property type="match status" value="1"/>
</dbReference>
<dbReference type="GeneID" id="106463998"/>
<keyword evidence="3" id="KW-1185">Reference proteome</keyword>
<evidence type="ECO:0000313" key="4">
    <source>
        <dbReference type="RefSeq" id="XP_013779556.1"/>
    </source>
</evidence>
<sequence length="678" mass="77014">MEENREQILMDFQSCTGIDDVAESIMHLEASNWELLDAVNNVMPQESQALPSEQESNRPYSNVRDNNVLLTQNTEKQRGSTGSSGDVEMIDLSDRNLFSIRVQEQNLEIPPEPNPGGESAQILKLIVKYKEKNTPVEVPACETVATVKMALFTELGIVPCKQQLIGWPRNHVTDNTVLSSLDLPNDFVLRLFTLDDQGALLSNSSSDPNFSDTFNETFKLYIVDQTNNKDYTLSFVGSKTILEIKQDVFALTNIPVRHQKWSGWPDGVKDSTTLVAADINHPVHTLYLQKVVKCQKENTKNIKHLSSSESSGDEFEDANECFTVDDDIFKDVCPTNKPKPLISEGVEDEREAINNFIHQFQQRYGDCLPHFFQGTLAEALQASCLTSARDRRPLAVYLHHDESVLSNVFCTQLLCTEATVSYLTQNFVIWAWDLTFNSNRSQFLAAVTQELGAAAAGAIRDITTDHLPALVVITRLRSSTEVLTVIPGTVGLDEFMTNLIHAYEMFCSQVGGEIQEEQEREARETVKREQDAAYHASLMADRAKEEARKLEEAERQQKLLQEEREREKQDEIRRQEESVKEAIRQSLAEQLPTEPDENCSDISKIRFRLPTGELLYRRFRCSECLHVLVNYLASVGYPVEDYKVLASWPRRDLTTLDPEKTLYELKLYPQETITLEEK</sequence>
<dbReference type="InterPro" id="IPR006577">
    <property type="entry name" value="UAS"/>
</dbReference>
<dbReference type="SMART" id="SM00166">
    <property type="entry name" value="UBX"/>
    <property type="match status" value="1"/>
</dbReference>
<protein>
    <submittedName>
        <fullName evidence="4">FAS-associated factor 1-like</fullName>
    </submittedName>
</protein>
<dbReference type="Proteomes" id="UP000694941">
    <property type="component" value="Unplaced"/>
</dbReference>
<dbReference type="InterPro" id="IPR049483">
    <property type="entry name" value="FAF1_2-like_UAS"/>
</dbReference>
<dbReference type="Pfam" id="PF14555">
    <property type="entry name" value="UBA_4"/>
    <property type="match status" value="1"/>
</dbReference>
<evidence type="ECO:0000256" key="1">
    <source>
        <dbReference type="SAM" id="Coils"/>
    </source>
</evidence>
<dbReference type="SUPFAM" id="SSF52833">
    <property type="entry name" value="Thioredoxin-like"/>
    <property type="match status" value="1"/>
</dbReference>
<dbReference type="InterPro" id="IPR001012">
    <property type="entry name" value="UBX_dom"/>
</dbReference>
<dbReference type="InterPro" id="IPR044541">
    <property type="entry name" value="FAF1_UBA"/>
</dbReference>
<reference evidence="4" key="1">
    <citation type="submission" date="2025-08" db="UniProtKB">
        <authorList>
            <consortium name="RefSeq"/>
        </authorList>
    </citation>
    <scope>IDENTIFICATION</scope>
    <source>
        <tissue evidence="4">Muscle</tissue>
    </source>
</reference>
<dbReference type="PANTHER" id="PTHR23322:SF96">
    <property type="entry name" value="FAS-ASSOCIATED FACTOR 1"/>
    <property type="match status" value="1"/>
</dbReference>
<name>A0ABM1BD36_LIMPO</name>
<dbReference type="RefSeq" id="XP_013779556.1">
    <property type="nucleotide sequence ID" value="XM_013924102.2"/>
</dbReference>
<dbReference type="CDD" id="cd14413">
    <property type="entry name" value="UBA_FAF1"/>
    <property type="match status" value="1"/>
</dbReference>
<feature type="domain" description="UBX" evidence="2">
    <location>
        <begin position="598"/>
        <end position="675"/>
    </location>
</feature>
<dbReference type="Pfam" id="PF21021">
    <property type="entry name" value="FAF1"/>
    <property type="match status" value="1"/>
</dbReference>
<organism evidence="3 4">
    <name type="scientific">Limulus polyphemus</name>
    <name type="common">Atlantic horseshoe crab</name>
    <dbReference type="NCBI Taxonomy" id="6850"/>
    <lineage>
        <taxon>Eukaryota</taxon>
        <taxon>Metazoa</taxon>
        <taxon>Ecdysozoa</taxon>
        <taxon>Arthropoda</taxon>
        <taxon>Chelicerata</taxon>
        <taxon>Merostomata</taxon>
        <taxon>Xiphosura</taxon>
        <taxon>Limulidae</taxon>
        <taxon>Limulus</taxon>
    </lineage>
</organism>
<dbReference type="InterPro" id="IPR033043">
    <property type="entry name" value="FAF1-like_UBX"/>
</dbReference>
<evidence type="ECO:0000259" key="2">
    <source>
        <dbReference type="PROSITE" id="PS50033"/>
    </source>
</evidence>
<dbReference type="Gene3D" id="3.40.30.10">
    <property type="entry name" value="Glutaredoxin"/>
    <property type="match status" value="1"/>
</dbReference>
<gene>
    <name evidence="4" type="primary">LOC106463998</name>
</gene>
<dbReference type="PANTHER" id="PTHR23322">
    <property type="entry name" value="FAS-ASSOCIATED PROTEIN"/>
    <property type="match status" value="1"/>
</dbReference>
<dbReference type="CDD" id="cd01771">
    <property type="entry name" value="UBX_UBXN3A"/>
    <property type="match status" value="1"/>
</dbReference>
<dbReference type="Pfam" id="PF00789">
    <property type="entry name" value="UBX"/>
    <property type="match status" value="1"/>
</dbReference>
<dbReference type="InterPro" id="IPR029071">
    <property type="entry name" value="Ubiquitin-like_domsf"/>
</dbReference>
<dbReference type="SMART" id="SM00594">
    <property type="entry name" value="UAS"/>
    <property type="match status" value="1"/>
</dbReference>
<dbReference type="CDD" id="cd17130">
    <property type="entry name" value="Ubl2_FAF1"/>
    <property type="match status" value="1"/>
</dbReference>
<accession>A0ABM1BD36</accession>
<dbReference type="Gene3D" id="3.10.20.90">
    <property type="entry name" value="Phosphatidylinositol 3-kinase Catalytic Subunit, Chain A, domain 1"/>
    <property type="match status" value="3"/>
</dbReference>
<dbReference type="InterPro" id="IPR036249">
    <property type="entry name" value="Thioredoxin-like_sf"/>
</dbReference>
<evidence type="ECO:0000313" key="3">
    <source>
        <dbReference type="Proteomes" id="UP000694941"/>
    </source>
</evidence>
<dbReference type="PROSITE" id="PS50033">
    <property type="entry name" value="UBX"/>
    <property type="match status" value="1"/>
</dbReference>
<dbReference type="Gene3D" id="1.10.8.10">
    <property type="entry name" value="DNA helicase RuvA subunit, C-terminal domain"/>
    <property type="match status" value="1"/>
</dbReference>